<dbReference type="InterPro" id="IPR003711">
    <property type="entry name" value="CarD-like/TRCF_RID"/>
</dbReference>
<reference evidence="3 4" key="1">
    <citation type="journal article" date="2013" name="Biodegradation">
        <title>Quantitative proteomic analysis of ibuprofen-degrading Patulibacter sp. strain I11.</title>
        <authorList>
            <person name="Almeida B."/>
            <person name="Kjeldal H."/>
            <person name="Lolas I."/>
            <person name="Knudsen A.D."/>
            <person name="Carvalho G."/>
            <person name="Nielsen K.L."/>
            <person name="Barreto Crespo M.T."/>
            <person name="Stensballe A."/>
            <person name="Nielsen J.L."/>
        </authorList>
    </citation>
    <scope>NUCLEOTIDE SEQUENCE [LARGE SCALE GENOMIC DNA]</scope>
    <source>
        <strain evidence="3 4">I11</strain>
    </source>
</reference>
<dbReference type="Gene3D" id="2.40.10.170">
    <property type="match status" value="1"/>
</dbReference>
<dbReference type="InterPro" id="IPR042215">
    <property type="entry name" value="CarD-like_C"/>
</dbReference>
<dbReference type="GO" id="GO:0009303">
    <property type="term" value="P:rRNA transcription"/>
    <property type="evidence" value="ECO:0007669"/>
    <property type="project" value="TreeGrafter"/>
</dbReference>
<evidence type="ECO:0000313" key="3">
    <source>
        <dbReference type="EMBL" id="EHN12494.1"/>
    </source>
</evidence>
<gene>
    <name evidence="3" type="ORF">PAI11_06020</name>
</gene>
<dbReference type="PANTHER" id="PTHR38447:SF1">
    <property type="entry name" value="RNA POLYMERASE-BINDING TRANSCRIPTION FACTOR CARD"/>
    <property type="match status" value="1"/>
</dbReference>
<comment type="caution">
    <text evidence="3">The sequence shown here is derived from an EMBL/GenBank/DDBJ whole genome shotgun (WGS) entry which is preliminary data.</text>
</comment>
<accession>H0E1E0</accession>
<dbReference type="RefSeq" id="WP_007570708.1">
    <property type="nucleotide sequence ID" value="NZ_AGUD01000020.1"/>
</dbReference>
<feature type="domain" description="CarD-like/TRCF RNAP-interacting" evidence="2">
    <location>
        <begin position="20"/>
        <end position="130"/>
    </location>
</feature>
<dbReference type="Pfam" id="PF02559">
    <property type="entry name" value="CarD_TRCF_RID"/>
    <property type="match status" value="1"/>
</dbReference>
<dbReference type="Gene3D" id="1.20.58.1290">
    <property type="entry name" value="CarD-like, C-terminal domain"/>
    <property type="match status" value="1"/>
</dbReference>
<dbReference type="PANTHER" id="PTHR38447">
    <property type="entry name" value="TRANSCRIPTION FACTOR YDEB-RELATED"/>
    <property type="match status" value="1"/>
</dbReference>
<dbReference type="InterPro" id="IPR048792">
    <property type="entry name" value="CarD_C"/>
</dbReference>
<dbReference type="AlphaFoldDB" id="H0E1E0"/>
<proteinExistence type="predicted"/>
<dbReference type="InterPro" id="IPR036101">
    <property type="entry name" value="CarD-like/TRCF_RID_sf"/>
</dbReference>
<dbReference type="Pfam" id="PF21095">
    <property type="entry name" value="CarD_C"/>
    <property type="match status" value="1"/>
</dbReference>
<feature type="region of interest" description="Disordered" evidence="1">
    <location>
        <begin position="188"/>
        <end position="207"/>
    </location>
</feature>
<evidence type="ECO:0000256" key="1">
    <source>
        <dbReference type="SAM" id="MobiDB-lite"/>
    </source>
</evidence>
<organism evidence="3 4">
    <name type="scientific">Patulibacter medicamentivorans</name>
    <dbReference type="NCBI Taxonomy" id="1097667"/>
    <lineage>
        <taxon>Bacteria</taxon>
        <taxon>Bacillati</taxon>
        <taxon>Actinomycetota</taxon>
        <taxon>Thermoleophilia</taxon>
        <taxon>Solirubrobacterales</taxon>
        <taxon>Patulibacteraceae</taxon>
        <taxon>Patulibacter</taxon>
    </lineage>
</organism>
<dbReference type="SUPFAM" id="SSF141259">
    <property type="entry name" value="CarD-like"/>
    <property type="match status" value="1"/>
</dbReference>
<dbReference type="SMART" id="SM01058">
    <property type="entry name" value="CarD_TRCF"/>
    <property type="match status" value="1"/>
</dbReference>
<evidence type="ECO:0000259" key="2">
    <source>
        <dbReference type="SMART" id="SM01058"/>
    </source>
</evidence>
<dbReference type="InterPro" id="IPR052531">
    <property type="entry name" value="CarD-like_regulator"/>
</dbReference>
<name>H0E1E0_9ACTN</name>
<dbReference type="EMBL" id="AGUD01000020">
    <property type="protein sequence ID" value="EHN12494.1"/>
    <property type="molecule type" value="Genomic_DNA"/>
</dbReference>
<keyword evidence="4" id="KW-1185">Reference proteome</keyword>
<protein>
    <submittedName>
        <fullName evidence="3">CarD-like transcriptional regulator</fullName>
    </submittedName>
</protein>
<dbReference type="Proteomes" id="UP000005143">
    <property type="component" value="Unassembled WGS sequence"/>
</dbReference>
<evidence type="ECO:0000313" key="4">
    <source>
        <dbReference type="Proteomes" id="UP000005143"/>
    </source>
</evidence>
<sequence>MPEITTDDDLFEPALSTECDFQVGDNVVYPHHGAGVVKSRAPRKVLGEERDYLKIRILHNDMTVHVPCDQAAQVGLRRVIDEATIREVLGVLGGPCTDMPKNWNRRFKHNREKIKTGDIHELAEVVRNLAVRENEKGLSTGEKQMFTRAKKVLASELMYALEKSEEEAEAYLDDLLGTNPNAEAVADDEVEEVDEADENDAELALQD</sequence>
<dbReference type="OrthoDB" id="9786074at2"/>
<feature type="compositionally biased region" description="Acidic residues" evidence="1">
    <location>
        <begin position="188"/>
        <end position="201"/>
    </location>
</feature>